<evidence type="ECO:0000259" key="4">
    <source>
        <dbReference type="PROSITE" id="PS00662"/>
    </source>
</evidence>
<feature type="domain" description="Bacterial type II secretion system protein E" evidence="4">
    <location>
        <begin position="387"/>
        <end position="401"/>
    </location>
</feature>
<dbReference type="PANTHER" id="PTHR30258:SF1">
    <property type="entry name" value="PROTEIN TRANSPORT PROTEIN HOFB HOMOLOG"/>
    <property type="match status" value="1"/>
</dbReference>
<comment type="caution">
    <text evidence="5">The sequence shown here is derived from an EMBL/GenBank/DDBJ whole genome shotgun (WGS) entry which is preliminary data.</text>
</comment>
<dbReference type="EMBL" id="MFFU01000045">
    <property type="protein sequence ID" value="OGF18439.1"/>
    <property type="molecule type" value="Genomic_DNA"/>
</dbReference>
<dbReference type="CDD" id="cd01129">
    <property type="entry name" value="PulE-GspE-like"/>
    <property type="match status" value="1"/>
</dbReference>
<dbReference type="InterPro" id="IPR037257">
    <property type="entry name" value="T2SS_E_N_sf"/>
</dbReference>
<dbReference type="Proteomes" id="UP000177691">
    <property type="component" value="Unassembled WGS sequence"/>
</dbReference>
<dbReference type="Pfam" id="PF00437">
    <property type="entry name" value="T2SSE"/>
    <property type="match status" value="1"/>
</dbReference>
<dbReference type="AlphaFoldDB" id="A0A1F5RVI8"/>
<accession>A0A1F5RVI8</accession>
<comment type="similarity">
    <text evidence="1">Belongs to the GSP E family.</text>
</comment>
<keyword evidence="3" id="KW-0067">ATP-binding</keyword>
<dbReference type="InterPro" id="IPR001482">
    <property type="entry name" value="T2SS/T4SS_dom"/>
</dbReference>
<protein>
    <recommendedName>
        <fullName evidence="4">Bacterial type II secretion system protein E domain-containing protein</fullName>
    </recommendedName>
</protein>
<dbReference type="GO" id="GO:0016887">
    <property type="term" value="F:ATP hydrolysis activity"/>
    <property type="evidence" value="ECO:0007669"/>
    <property type="project" value="TreeGrafter"/>
</dbReference>
<evidence type="ECO:0000256" key="3">
    <source>
        <dbReference type="ARBA" id="ARBA00022840"/>
    </source>
</evidence>
<dbReference type="SUPFAM" id="SSF52540">
    <property type="entry name" value="P-loop containing nucleoside triphosphate hydrolases"/>
    <property type="match status" value="1"/>
</dbReference>
<dbReference type="InterPro" id="IPR027417">
    <property type="entry name" value="P-loop_NTPase"/>
</dbReference>
<dbReference type="GO" id="GO:0005524">
    <property type="term" value="F:ATP binding"/>
    <property type="evidence" value="ECO:0007669"/>
    <property type="project" value="UniProtKB-KW"/>
</dbReference>
<keyword evidence="2" id="KW-0547">Nucleotide-binding</keyword>
<dbReference type="PANTHER" id="PTHR30258">
    <property type="entry name" value="TYPE II SECRETION SYSTEM PROTEIN GSPE-RELATED"/>
    <property type="match status" value="1"/>
</dbReference>
<gene>
    <name evidence="5" type="ORF">A3D54_00470</name>
</gene>
<dbReference type="PROSITE" id="PS00662">
    <property type="entry name" value="T2SP_E"/>
    <property type="match status" value="1"/>
</dbReference>
<evidence type="ECO:0000313" key="6">
    <source>
        <dbReference type="Proteomes" id="UP000177691"/>
    </source>
</evidence>
<organism evidence="5 6">
    <name type="scientific">Candidatus Falkowbacteria bacterium RIFCSPHIGHO2_02_FULL_45_15</name>
    <dbReference type="NCBI Taxonomy" id="1797987"/>
    <lineage>
        <taxon>Bacteria</taxon>
        <taxon>Candidatus Falkowiibacteriota</taxon>
    </lineage>
</organism>
<evidence type="ECO:0000256" key="1">
    <source>
        <dbReference type="ARBA" id="ARBA00006611"/>
    </source>
</evidence>
<reference evidence="5 6" key="1">
    <citation type="journal article" date="2016" name="Nat. Commun.">
        <title>Thousands of microbial genomes shed light on interconnected biogeochemical processes in an aquifer system.</title>
        <authorList>
            <person name="Anantharaman K."/>
            <person name="Brown C.T."/>
            <person name="Hug L.A."/>
            <person name="Sharon I."/>
            <person name="Castelle C.J."/>
            <person name="Probst A.J."/>
            <person name="Thomas B.C."/>
            <person name="Singh A."/>
            <person name="Wilkins M.J."/>
            <person name="Karaoz U."/>
            <person name="Brodie E.L."/>
            <person name="Williams K.H."/>
            <person name="Hubbard S.S."/>
            <person name="Banfield J.F."/>
        </authorList>
    </citation>
    <scope>NUCLEOTIDE SEQUENCE [LARGE SCALE GENOMIC DNA]</scope>
</reference>
<name>A0A1F5RVI8_9BACT</name>
<evidence type="ECO:0000313" key="5">
    <source>
        <dbReference type="EMBL" id="OGF18439.1"/>
    </source>
</evidence>
<dbReference type="Gene3D" id="3.40.50.300">
    <property type="entry name" value="P-loop containing nucleotide triphosphate hydrolases"/>
    <property type="match status" value="1"/>
</dbReference>
<sequence>MANNSKQDILDVLLADKVISAERLAELKKIAQARGSNIEEVLIKEKVIDAEKLAASKAKIWGIGYINLADKSILKDVLNVISFPVAQNYQVICFNKAANQIDVGILDYGNLKAIEAVNFLAAESGYQAKYYVISPESFNKAINLYQTIAEEVEVALKARAEEAEEKREAAGMDKEEKTEGVIKAAPISKIVSVILKHAVEGKASDIHIEPYKNESRIRYRIDGILHTSLVLPVSVHNSIVARVKVLANLKLDETRIPQDGRIRLGFDNKRIDFRVSILPLIETEKVVMRILDVSKGAPTLEDLGYEGRNLEVINKNIQRSDGLFLVTGPTGSGKSTTLFAAMSILNEEGVNISTLEDPVEYYLDGANQSQIRGEVGFTFATGLRALLRQDPDIIMVGEIRDNETAELAIHAALTGHMVLSTLHTNDAIGTIPRLIDMKVEPFLLASTLNGILAQRLVRRICNFCKIKEEISQDVRDDIAEEIKKIYDVVDDKIKKLFEATILSSGSTSRQLHKGKGCARCGNTGYQGRISIAEVLDVNDEIKSQIANSQGLNYKSEVLKKQKFITVKQDGIIRALQGITSIEEVLRVMSD</sequence>
<evidence type="ECO:0000256" key="2">
    <source>
        <dbReference type="ARBA" id="ARBA00022741"/>
    </source>
</evidence>
<dbReference type="SUPFAM" id="SSF160246">
    <property type="entry name" value="EspE N-terminal domain-like"/>
    <property type="match status" value="1"/>
</dbReference>
<dbReference type="Gene3D" id="3.30.450.90">
    <property type="match status" value="1"/>
</dbReference>
<proteinExistence type="inferred from homology"/>
<dbReference type="GO" id="GO:0005886">
    <property type="term" value="C:plasma membrane"/>
    <property type="evidence" value="ECO:0007669"/>
    <property type="project" value="TreeGrafter"/>
</dbReference>